<feature type="region of interest" description="Disordered" evidence="1">
    <location>
        <begin position="211"/>
        <end position="240"/>
    </location>
</feature>
<reference evidence="3" key="1">
    <citation type="submission" date="2012-04" db="EMBL/GenBank/DDBJ databases">
        <authorList>
            <person name="Borisov I.G."/>
            <person name="Ivanikova N.V."/>
            <person name="Pinevich A.V."/>
        </authorList>
    </citation>
    <scope>NUCLEOTIDE SEQUENCE</scope>
    <source>
        <strain evidence="3">CALU 1027</strain>
    </source>
</reference>
<dbReference type="AlphaFoldDB" id="A0A0M2Q1C3"/>
<evidence type="ECO:0000259" key="2">
    <source>
        <dbReference type="Pfam" id="PF05685"/>
    </source>
</evidence>
<dbReference type="InterPro" id="IPR011335">
    <property type="entry name" value="Restrct_endonuc-II-like"/>
</dbReference>
<comment type="caution">
    <text evidence="3">The sequence shown here is derived from an EMBL/GenBank/DDBJ whole genome shotgun (WGS) entry which is preliminary data.</text>
</comment>
<gene>
    <name evidence="3" type="ORF">PROH_05770</name>
</gene>
<protein>
    <recommendedName>
        <fullName evidence="2">Putative restriction endonuclease domain-containing protein</fullName>
    </recommendedName>
</protein>
<name>A0A0M2Q1C3_PROHO</name>
<dbReference type="Gene3D" id="3.90.1570.10">
    <property type="entry name" value="tt1808, chain A"/>
    <property type="match status" value="1"/>
</dbReference>
<proteinExistence type="predicted"/>
<dbReference type="PANTHER" id="PTHR33352">
    <property type="entry name" value="SLR1095 PROTEIN"/>
    <property type="match status" value="1"/>
</dbReference>
<dbReference type="InterPro" id="IPR012296">
    <property type="entry name" value="Nuclease_put_TT1808"/>
</dbReference>
<dbReference type="OrthoDB" id="510080at2"/>
<evidence type="ECO:0000256" key="1">
    <source>
        <dbReference type="SAM" id="MobiDB-lite"/>
    </source>
</evidence>
<feature type="compositionally biased region" description="Basic and acidic residues" evidence="1">
    <location>
        <begin position="211"/>
        <end position="236"/>
    </location>
</feature>
<sequence>MLITDPQAQRRPLPSPEELPCSDDTPVDNEDQNLLPNLLLTTLYRIWQQRQDWFFAVDMALYHTAGANPRVPIVPDAFLSLGVERKKNGKSRRSYAVWAEGGVVPSFVLEMVSFQAREEYGEKFHLYAKLGVLYYVVYNPEFWQRDHHDPLEVYRLEGGGYQRQSGEPVWMPEIGLGIGRATQAYLGMEQEMLLWCDDTGRVHAPPEVSREELLREQRRSQRERLRADQEQRRATAAEHQAQKLADYLRSLGVDPDNLPNSDSNP</sequence>
<dbReference type="RefSeq" id="WP_017714656.1">
    <property type="nucleotide sequence ID" value="NZ_KB235944.1"/>
</dbReference>
<dbReference type="Pfam" id="PF05685">
    <property type="entry name" value="Uma2"/>
    <property type="match status" value="1"/>
</dbReference>
<evidence type="ECO:0000313" key="3">
    <source>
        <dbReference type="EMBL" id="KKJ00764.1"/>
    </source>
</evidence>
<organism evidence="3 4">
    <name type="scientific">Prochlorothrix hollandica PCC 9006 = CALU 1027</name>
    <dbReference type="NCBI Taxonomy" id="317619"/>
    <lineage>
        <taxon>Bacteria</taxon>
        <taxon>Bacillati</taxon>
        <taxon>Cyanobacteriota</taxon>
        <taxon>Cyanophyceae</taxon>
        <taxon>Prochlorotrichales</taxon>
        <taxon>Prochlorotrichaceae</taxon>
        <taxon>Prochlorothrix</taxon>
    </lineage>
</organism>
<keyword evidence="4" id="KW-1185">Reference proteome</keyword>
<dbReference type="EMBL" id="AJTX02000003">
    <property type="protein sequence ID" value="KKJ00764.1"/>
    <property type="molecule type" value="Genomic_DNA"/>
</dbReference>
<dbReference type="InterPro" id="IPR008538">
    <property type="entry name" value="Uma2"/>
</dbReference>
<dbReference type="Proteomes" id="UP000034681">
    <property type="component" value="Unassembled WGS sequence"/>
</dbReference>
<dbReference type="STRING" id="317619.GCA_000332315_04579"/>
<dbReference type="PANTHER" id="PTHR33352:SF3">
    <property type="entry name" value="SLR1612 PROTEIN"/>
    <property type="match status" value="1"/>
</dbReference>
<dbReference type="SUPFAM" id="SSF52980">
    <property type="entry name" value="Restriction endonuclease-like"/>
    <property type="match status" value="1"/>
</dbReference>
<dbReference type="CDD" id="cd06260">
    <property type="entry name" value="DUF820-like"/>
    <property type="match status" value="1"/>
</dbReference>
<evidence type="ECO:0000313" key="4">
    <source>
        <dbReference type="Proteomes" id="UP000034681"/>
    </source>
</evidence>
<feature type="region of interest" description="Disordered" evidence="1">
    <location>
        <begin position="1"/>
        <end position="30"/>
    </location>
</feature>
<dbReference type="eggNOG" id="COG4636">
    <property type="taxonomic scope" value="Bacteria"/>
</dbReference>
<accession>A0A0M2Q1C3</accession>
<feature type="domain" description="Putative restriction endonuclease" evidence="2">
    <location>
        <begin position="44"/>
        <end position="170"/>
    </location>
</feature>